<feature type="modified residue" description="4-aspartylphosphate" evidence="1">
    <location>
        <position position="62"/>
    </location>
</feature>
<dbReference type="InterPro" id="IPR011006">
    <property type="entry name" value="CheY-like_superfamily"/>
</dbReference>
<dbReference type="AlphaFoldDB" id="A0A3L9ZXJ6"/>
<dbReference type="Gene3D" id="3.40.50.2300">
    <property type="match status" value="1"/>
</dbReference>
<dbReference type="Proteomes" id="UP000280368">
    <property type="component" value="Unassembled WGS sequence"/>
</dbReference>
<gene>
    <name evidence="3" type="ORF">BC961_1632</name>
</gene>
<keyword evidence="4" id="KW-1185">Reference proteome</keyword>
<dbReference type="EMBL" id="REFH01000009">
    <property type="protein sequence ID" value="RMA75929.1"/>
    <property type="molecule type" value="Genomic_DNA"/>
</dbReference>
<dbReference type="PANTHER" id="PTHR44520:SF2">
    <property type="entry name" value="RESPONSE REGULATOR RCP1"/>
    <property type="match status" value="1"/>
</dbReference>
<dbReference type="PANTHER" id="PTHR44520">
    <property type="entry name" value="RESPONSE REGULATOR RCP1-RELATED"/>
    <property type="match status" value="1"/>
</dbReference>
<dbReference type="SUPFAM" id="SSF52172">
    <property type="entry name" value="CheY-like"/>
    <property type="match status" value="1"/>
</dbReference>
<accession>A0A3L9ZXJ6</accession>
<feature type="domain" description="Response regulatory" evidence="2">
    <location>
        <begin position="5"/>
        <end position="131"/>
    </location>
</feature>
<sequence length="131" mass="14988">MRKKTIWVVDDDPIYQIIINKIIQRSEMFSEIFSYKNGKEAIDNLSEVIDKDGDLPDIILLDINMPVMDGWEFMEALGEIQPKFKRQIIVYIVSSSIAVEDKNTSKTYTNILGYLSKPVSVNDLLLIASND</sequence>
<name>A0A3L9ZXJ6_9FLAO</name>
<comment type="caution">
    <text evidence="3">The sequence shown here is derived from an EMBL/GenBank/DDBJ whole genome shotgun (WGS) entry which is preliminary data.</text>
</comment>
<protein>
    <submittedName>
        <fullName evidence="3">Response regulator receiver domain-containing protein</fullName>
    </submittedName>
</protein>
<reference evidence="3 4" key="1">
    <citation type="submission" date="2018-10" db="EMBL/GenBank/DDBJ databases">
        <title>Genomic Encyclopedia of Archaeal and Bacterial Type Strains, Phase II (KMG-II): from individual species to whole genera.</title>
        <authorList>
            <person name="Goeker M."/>
        </authorList>
    </citation>
    <scope>NUCLEOTIDE SEQUENCE [LARGE SCALE GENOMIC DNA]</scope>
    <source>
        <strain evidence="3 4">DSM 19727</strain>
    </source>
</reference>
<evidence type="ECO:0000313" key="4">
    <source>
        <dbReference type="Proteomes" id="UP000280368"/>
    </source>
</evidence>
<evidence type="ECO:0000313" key="3">
    <source>
        <dbReference type="EMBL" id="RMA75929.1"/>
    </source>
</evidence>
<dbReference type="InterPro" id="IPR001789">
    <property type="entry name" value="Sig_transdc_resp-reg_receiver"/>
</dbReference>
<dbReference type="RefSeq" id="WP_121925304.1">
    <property type="nucleotide sequence ID" value="NZ_CBCSGA010000003.1"/>
</dbReference>
<keyword evidence="1" id="KW-0597">Phosphoprotein</keyword>
<dbReference type="PROSITE" id="PS50110">
    <property type="entry name" value="RESPONSE_REGULATORY"/>
    <property type="match status" value="1"/>
</dbReference>
<dbReference type="OrthoDB" id="673128at2"/>
<dbReference type="InterPro" id="IPR052893">
    <property type="entry name" value="TCS_response_regulator"/>
</dbReference>
<dbReference type="Pfam" id="PF00072">
    <property type="entry name" value="Response_reg"/>
    <property type="match status" value="1"/>
</dbReference>
<proteinExistence type="predicted"/>
<dbReference type="SMART" id="SM00448">
    <property type="entry name" value="REC"/>
    <property type="match status" value="1"/>
</dbReference>
<evidence type="ECO:0000259" key="2">
    <source>
        <dbReference type="PROSITE" id="PS50110"/>
    </source>
</evidence>
<evidence type="ECO:0000256" key="1">
    <source>
        <dbReference type="PROSITE-ProRule" id="PRU00169"/>
    </source>
</evidence>
<dbReference type="GO" id="GO:0000160">
    <property type="term" value="P:phosphorelay signal transduction system"/>
    <property type="evidence" value="ECO:0007669"/>
    <property type="project" value="InterPro"/>
</dbReference>
<organism evidence="3 4">
    <name type="scientific">Flavobacterium weaverense</name>
    <dbReference type="NCBI Taxonomy" id="271156"/>
    <lineage>
        <taxon>Bacteria</taxon>
        <taxon>Pseudomonadati</taxon>
        <taxon>Bacteroidota</taxon>
        <taxon>Flavobacteriia</taxon>
        <taxon>Flavobacteriales</taxon>
        <taxon>Flavobacteriaceae</taxon>
        <taxon>Flavobacterium</taxon>
    </lineage>
</organism>